<evidence type="ECO:0000256" key="2">
    <source>
        <dbReference type="ARBA" id="ARBA00022801"/>
    </source>
</evidence>
<feature type="domain" description="Amidohydrolase-related" evidence="3">
    <location>
        <begin position="53"/>
        <end position="427"/>
    </location>
</feature>
<keyword evidence="2 4" id="KW-0378">Hydrolase</keyword>
<name>A0ABU0M3G3_9HYPH</name>
<evidence type="ECO:0000259" key="3">
    <source>
        <dbReference type="Pfam" id="PF01979"/>
    </source>
</evidence>
<dbReference type="EMBL" id="JAUSWJ010000001">
    <property type="protein sequence ID" value="MDQ0515487.1"/>
    <property type="molecule type" value="Genomic_DNA"/>
</dbReference>
<dbReference type="Gene3D" id="3.20.20.140">
    <property type="entry name" value="Metal-dependent hydrolases"/>
    <property type="match status" value="1"/>
</dbReference>
<comment type="similarity">
    <text evidence="1">Belongs to the metallo-dependent hydrolases superfamily. ATZ/TRZ family.</text>
</comment>
<dbReference type="GO" id="GO:0016787">
    <property type="term" value="F:hydrolase activity"/>
    <property type="evidence" value="ECO:0007669"/>
    <property type="project" value="UniProtKB-KW"/>
</dbReference>
<dbReference type="InterPro" id="IPR011059">
    <property type="entry name" value="Metal-dep_hydrolase_composite"/>
</dbReference>
<gene>
    <name evidence="4" type="ORF">QO015_001100</name>
</gene>
<evidence type="ECO:0000313" key="4">
    <source>
        <dbReference type="EMBL" id="MDQ0515487.1"/>
    </source>
</evidence>
<organism evidence="4 5">
    <name type="scientific">Kaistia geumhonensis</name>
    <dbReference type="NCBI Taxonomy" id="410839"/>
    <lineage>
        <taxon>Bacteria</taxon>
        <taxon>Pseudomonadati</taxon>
        <taxon>Pseudomonadota</taxon>
        <taxon>Alphaproteobacteria</taxon>
        <taxon>Hyphomicrobiales</taxon>
        <taxon>Kaistiaceae</taxon>
        <taxon>Kaistia</taxon>
    </lineage>
</organism>
<evidence type="ECO:0000256" key="1">
    <source>
        <dbReference type="ARBA" id="ARBA00006745"/>
    </source>
</evidence>
<dbReference type="Proteomes" id="UP001223743">
    <property type="component" value="Unassembled WGS sequence"/>
</dbReference>
<sequence length="488" mass="52115">MPQSSSLAHIDVGAILANPGKGAASGPARISIEDGRIAAVTPLGGAKTGTMAIAAPVNAHDHGRGLRTLAFGAVDDGLEAWIPTLSREPKLDAYRRAAVAFARMAEGGICATNHSHGPQDESRILEECEAVSRAAADVGIHVAFAAPFTDRNPLVYGDQKTFLAAADPALRPRLEARLGPPKEVKAYLRRVEEMAAFEHERFSIQYCPVGAQWVSDASLAAIAEASAVNGRRIHMHLLETRYQREWADHAYPDGIVRQLDEIGLLSPRLSIAHGVYLTADESALLAERGVIVSVNTSSNFRLRSGIAPVADFIGAGTRFGVGLDAQPLDDDDDMLREMRLVWLNHRGFGLDDVLTAARLFEGATVDGRRAVIGEDGGGRIAPGAPADILELDYAAMTADVLAADADPTNVLLTRATRKHIRRLIVGGRVIVADGRCVTVDRPALEAELIGEAKRSWNAVPPDDAATAAMKRAVRRYYGCGCHFGAGLR</sequence>
<reference evidence="4 5" key="1">
    <citation type="submission" date="2023-07" db="EMBL/GenBank/DDBJ databases">
        <title>Genomic Encyclopedia of Type Strains, Phase IV (KMG-IV): sequencing the most valuable type-strain genomes for metagenomic binning, comparative biology and taxonomic classification.</title>
        <authorList>
            <person name="Goeker M."/>
        </authorList>
    </citation>
    <scope>NUCLEOTIDE SEQUENCE [LARGE SCALE GENOMIC DNA]</scope>
    <source>
        <strain evidence="4 5">B1-1</strain>
    </source>
</reference>
<dbReference type="InterPro" id="IPR032466">
    <property type="entry name" value="Metal_Hydrolase"/>
</dbReference>
<keyword evidence="5" id="KW-1185">Reference proteome</keyword>
<dbReference type="PANTHER" id="PTHR43794">
    <property type="entry name" value="AMINOHYDROLASE SSNA-RELATED"/>
    <property type="match status" value="1"/>
</dbReference>
<dbReference type="SUPFAM" id="SSF51556">
    <property type="entry name" value="Metallo-dependent hydrolases"/>
    <property type="match status" value="1"/>
</dbReference>
<dbReference type="PANTHER" id="PTHR43794:SF11">
    <property type="entry name" value="AMIDOHYDROLASE-RELATED DOMAIN-CONTAINING PROTEIN"/>
    <property type="match status" value="1"/>
</dbReference>
<evidence type="ECO:0000313" key="5">
    <source>
        <dbReference type="Proteomes" id="UP001223743"/>
    </source>
</evidence>
<dbReference type="InterPro" id="IPR006680">
    <property type="entry name" value="Amidohydro-rel"/>
</dbReference>
<comment type="caution">
    <text evidence="4">The sequence shown here is derived from an EMBL/GenBank/DDBJ whole genome shotgun (WGS) entry which is preliminary data.</text>
</comment>
<accession>A0ABU0M3G3</accession>
<proteinExistence type="inferred from homology"/>
<dbReference type="RefSeq" id="WP_266280949.1">
    <property type="nucleotide sequence ID" value="NZ_JAPKNF010000001.1"/>
</dbReference>
<protein>
    <submittedName>
        <fullName evidence="4">Cytosine/adenosine deaminase-related metal-dependent hydrolase</fullName>
    </submittedName>
</protein>
<dbReference type="SUPFAM" id="SSF51338">
    <property type="entry name" value="Composite domain of metallo-dependent hydrolases"/>
    <property type="match status" value="1"/>
</dbReference>
<dbReference type="InterPro" id="IPR050287">
    <property type="entry name" value="MTA/SAH_deaminase"/>
</dbReference>
<dbReference type="Pfam" id="PF01979">
    <property type="entry name" value="Amidohydro_1"/>
    <property type="match status" value="1"/>
</dbReference>